<dbReference type="Pfam" id="PF01321">
    <property type="entry name" value="Creatinase_N"/>
    <property type="match status" value="1"/>
</dbReference>
<feature type="domain" description="Creatinase N-terminal" evidence="8">
    <location>
        <begin position="3"/>
        <end position="135"/>
    </location>
</feature>
<dbReference type="InterPro" id="IPR000587">
    <property type="entry name" value="Creatinase_N"/>
</dbReference>
<dbReference type="CDD" id="cd01092">
    <property type="entry name" value="APP-like"/>
    <property type="match status" value="1"/>
</dbReference>
<dbReference type="PANTHER" id="PTHR46112">
    <property type="entry name" value="AMINOPEPTIDASE"/>
    <property type="match status" value="1"/>
</dbReference>
<keyword evidence="10" id="KW-1185">Reference proteome</keyword>
<accession>A0ABV9P139</accession>
<dbReference type="InterPro" id="IPR036005">
    <property type="entry name" value="Creatinase/aminopeptidase-like"/>
</dbReference>
<keyword evidence="4" id="KW-0378">Hydrolase</keyword>
<dbReference type="PROSITE" id="PS00491">
    <property type="entry name" value="PROLINE_PEPTIDASE"/>
    <property type="match status" value="1"/>
</dbReference>
<feature type="domain" description="Peptidase M24" evidence="7">
    <location>
        <begin position="142"/>
        <end position="345"/>
    </location>
</feature>
<dbReference type="SUPFAM" id="SSF55920">
    <property type="entry name" value="Creatinase/aminopeptidase"/>
    <property type="match status" value="1"/>
</dbReference>
<keyword evidence="5" id="KW-0464">Manganese</keyword>
<gene>
    <name evidence="9" type="ORF">ACFO4L_13180</name>
</gene>
<evidence type="ECO:0000256" key="5">
    <source>
        <dbReference type="ARBA" id="ARBA00023211"/>
    </source>
</evidence>
<name>A0ABV9P139_9BACI</name>
<dbReference type="InterPro" id="IPR001131">
    <property type="entry name" value="Peptidase_M24B_aminopep-P_CS"/>
</dbReference>
<protein>
    <submittedName>
        <fullName evidence="9">M24 family metallopeptidase</fullName>
    </submittedName>
</protein>
<reference evidence="10" key="1">
    <citation type="journal article" date="2019" name="Int. J. Syst. Evol. Microbiol.">
        <title>The Global Catalogue of Microorganisms (GCM) 10K type strain sequencing project: providing services to taxonomists for standard genome sequencing and annotation.</title>
        <authorList>
            <consortium name="The Broad Institute Genomics Platform"/>
            <consortium name="The Broad Institute Genome Sequencing Center for Infectious Disease"/>
            <person name="Wu L."/>
            <person name="Ma J."/>
        </authorList>
    </citation>
    <scope>NUCLEOTIDE SEQUENCE [LARGE SCALE GENOMIC DNA]</scope>
    <source>
        <strain evidence="10">JCM 12165</strain>
    </source>
</reference>
<comment type="similarity">
    <text evidence="2 6">Belongs to the peptidase M24B family.</text>
</comment>
<evidence type="ECO:0000256" key="2">
    <source>
        <dbReference type="ARBA" id="ARBA00008766"/>
    </source>
</evidence>
<sequence length="361" mass="39462">MTRIQTLQKQMMQQGIDVLMAQSRPNVFYISGFDADPHERLLAVLLFAEGDPLIVCPAMEINQIRQMIDAPIIGYTDTEDPWEKLQQYLSDQHVRAETIALESGISWSRLKSWQRLAPDATFVEADDVLTGSRLVKAPDEQELLKEAAALADKGISAGINALQEGVTEVEVVAAIEYSLKKQGVREMSFQPMVLFGGNGGDPHGVPGTAPLKKGDSVLFDLGVMWKGYASDITRTVFFGEPDDESRRVYETVRSALEQALKAAVPGETIGTLDHAARSVIEEAGYGEYFPHRIGHGLGIEVHELPSMHADNTDLLKPGMTFTIEPGIYIPGKIGVRIEDDVLLTEDGAVTLTSTPTSLTVI</sequence>
<comment type="cofactor">
    <cofactor evidence="1">
        <name>Mn(2+)</name>
        <dbReference type="ChEBI" id="CHEBI:29035"/>
    </cofactor>
</comment>
<evidence type="ECO:0000259" key="8">
    <source>
        <dbReference type="Pfam" id="PF01321"/>
    </source>
</evidence>
<dbReference type="Pfam" id="PF00557">
    <property type="entry name" value="Peptidase_M24"/>
    <property type="match status" value="1"/>
</dbReference>
<proteinExistence type="inferred from homology"/>
<evidence type="ECO:0000256" key="6">
    <source>
        <dbReference type="RuleBase" id="RU000590"/>
    </source>
</evidence>
<dbReference type="InterPro" id="IPR050659">
    <property type="entry name" value="Peptidase_M24B"/>
</dbReference>
<evidence type="ECO:0000259" key="7">
    <source>
        <dbReference type="Pfam" id="PF00557"/>
    </source>
</evidence>
<dbReference type="Gene3D" id="3.40.350.10">
    <property type="entry name" value="Creatinase/prolidase N-terminal domain"/>
    <property type="match status" value="1"/>
</dbReference>
<dbReference type="EMBL" id="JBHSGK010000013">
    <property type="protein sequence ID" value="MFC4737549.1"/>
    <property type="molecule type" value="Genomic_DNA"/>
</dbReference>
<keyword evidence="3 6" id="KW-0479">Metal-binding</keyword>
<evidence type="ECO:0000313" key="9">
    <source>
        <dbReference type="EMBL" id="MFC4737549.1"/>
    </source>
</evidence>
<comment type="caution">
    <text evidence="9">The sequence shown here is derived from an EMBL/GenBank/DDBJ whole genome shotgun (WGS) entry which is preliminary data.</text>
</comment>
<dbReference type="PANTHER" id="PTHR46112:SF10">
    <property type="entry name" value="DIPEPTIDASE YKVY-RELATED"/>
    <property type="match status" value="1"/>
</dbReference>
<evidence type="ECO:0000256" key="1">
    <source>
        <dbReference type="ARBA" id="ARBA00001936"/>
    </source>
</evidence>
<evidence type="ECO:0000256" key="4">
    <source>
        <dbReference type="ARBA" id="ARBA00022801"/>
    </source>
</evidence>
<dbReference type="InterPro" id="IPR000994">
    <property type="entry name" value="Pept_M24"/>
</dbReference>
<dbReference type="Proteomes" id="UP001595896">
    <property type="component" value="Unassembled WGS sequence"/>
</dbReference>
<organism evidence="9 10">
    <name type="scientific">Bacillus daqingensis</name>
    <dbReference type="NCBI Taxonomy" id="872396"/>
    <lineage>
        <taxon>Bacteria</taxon>
        <taxon>Bacillati</taxon>
        <taxon>Bacillota</taxon>
        <taxon>Bacilli</taxon>
        <taxon>Bacillales</taxon>
        <taxon>Bacillaceae</taxon>
        <taxon>Bacillus</taxon>
    </lineage>
</organism>
<dbReference type="RefSeq" id="WP_377910138.1">
    <property type="nucleotide sequence ID" value="NZ_JBHSGK010000013.1"/>
</dbReference>
<dbReference type="Gene3D" id="3.90.230.10">
    <property type="entry name" value="Creatinase/methionine aminopeptidase superfamily"/>
    <property type="match status" value="1"/>
</dbReference>
<evidence type="ECO:0000256" key="3">
    <source>
        <dbReference type="ARBA" id="ARBA00022723"/>
    </source>
</evidence>
<evidence type="ECO:0000313" key="10">
    <source>
        <dbReference type="Proteomes" id="UP001595896"/>
    </source>
</evidence>
<dbReference type="InterPro" id="IPR029149">
    <property type="entry name" value="Creatin/AminoP/Spt16_N"/>
</dbReference>
<dbReference type="SUPFAM" id="SSF53092">
    <property type="entry name" value="Creatinase/prolidase N-terminal domain"/>
    <property type="match status" value="1"/>
</dbReference>